<feature type="compositionally biased region" description="Low complexity" evidence="1">
    <location>
        <begin position="35"/>
        <end position="45"/>
    </location>
</feature>
<feature type="compositionally biased region" description="Low complexity" evidence="1">
    <location>
        <begin position="64"/>
        <end position="82"/>
    </location>
</feature>
<feature type="region of interest" description="Disordered" evidence="1">
    <location>
        <begin position="1"/>
        <end position="232"/>
    </location>
</feature>
<feature type="compositionally biased region" description="Polar residues" evidence="1">
    <location>
        <begin position="220"/>
        <end position="232"/>
    </location>
</feature>
<gene>
    <name evidence="3" type="ORF">SMAR0320_LOCUS2672</name>
</gene>
<feature type="transmembrane region" description="Helical" evidence="2">
    <location>
        <begin position="519"/>
        <end position="539"/>
    </location>
</feature>
<feature type="compositionally biased region" description="Polar residues" evidence="1">
    <location>
        <begin position="320"/>
        <end position="329"/>
    </location>
</feature>
<keyword evidence="2" id="KW-1133">Transmembrane helix</keyword>
<feature type="region of interest" description="Disordered" evidence="1">
    <location>
        <begin position="260"/>
        <end position="334"/>
    </location>
</feature>
<name>A0A7S2KID6_9STRA</name>
<evidence type="ECO:0000256" key="2">
    <source>
        <dbReference type="SAM" id="Phobius"/>
    </source>
</evidence>
<feature type="compositionally biased region" description="Low complexity" evidence="1">
    <location>
        <begin position="353"/>
        <end position="366"/>
    </location>
</feature>
<feature type="compositionally biased region" description="Low complexity" evidence="1">
    <location>
        <begin position="777"/>
        <end position="801"/>
    </location>
</feature>
<feature type="compositionally biased region" description="Polar residues" evidence="1">
    <location>
        <begin position="117"/>
        <end position="128"/>
    </location>
</feature>
<feature type="compositionally biased region" description="Basic and acidic residues" evidence="1">
    <location>
        <begin position="54"/>
        <end position="63"/>
    </location>
</feature>
<keyword evidence="2" id="KW-0472">Membrane</keyword>
<feature type="region of interest" description="Disordered" evidence="1">
    <location>
        <begin position="425"/>
        <end position="450"/>
    </location>
</feature>
<feature type="compositionally biased region" description="Low complexity" evidence="1">
    <location>
        <begin position="831"/>
        <end position="851"/>
    </location>
</feature>
<keyword evidence="2" id="KW-0812">Transmembrane</keyword>
<feature type="compositionally biased region" description="Polar residues" evidence="1">
    <location>
        <begin position="429"/>
        <end position="439"/>
    </location>
</feature>
<feature type="region of interest" description="Disordered" evidence="1">
    <location>
        <begin position="765"/>
        <end position="801"/>
    </location>
</feature>
<feature type="compositionally biased region" description="Polar residues" evidence="1">
    <location>
        <begin position="278"/>
        <end position="287"/>
    </location>
</feature>
<feature type="region of interest" description="Disordered" evidence="1">
    <location>
        <begin position="347"/>
        <end position="378"/>
    </location>
</feature>
<feature type="region of interest" description="Disordered" evidence="1">
    <location>
        <begin position="937"/>
        <end position="961"/>
    </location>
</feature>
<proteinExistence type="predicted"/>
<feature type="region of interest" description="Disordered" evidence="1">
    <location>
        <begin position="824"/>
        <end position="852"/>
    </location>
</feature>
<organism evidence="3">
    <name type="scientific">Skeletonema marinoi</name>
    <dbReference type="NCBI Taxonomy" id="267567"/>
    <lineage>
        <taxon>Eukaryota</taxon>
        <taxon>Sar</taxon>
        <taxon>Stramenopiles</taxon>
        <taxon>Ochrophyta</taxon>
        <taxon>Bacillariophyta</taxon>
        <taxon>Coscinodiscophyceae</taxon>
        <taxon>Thalassiosirophycidae</taxon>
        <taxon>Thalassiosirales</taxon>
        <taxon>Skeletonemataceae</taxon>
        <taxon>Skeletonema</taxon>
        <taxon>Skeletonema marinoi-dohrnii complex</taxon>
    </lineage>
</organism>
<evidence type="ECO:0000256" key="1">
    <source>
        <dbReference type="SAM" id="MobiDB-lite"/>
    </source>
</evidence>
<reference evidence="3" key="1">
    <citation type="submission" date="2021-01" db="EMBL/GenBank/DDBJ databases">
        <authorList>
            <person name="Corre E."/>
            <person name="Pelletier E."/>
            <person name="Niang G."/>
            <person name="Scheremetjew M."/>
            <person name="Finn R."/>
            <person name="Kale V."/>
            <person name="Holt S."/>
            <person name="Cochrane G."/>
            <person name="Meng A."/>
            <person name="Brown T."/>
            <person name="Cohen L."/>
        </authorList>
    </citation>
    <scope>NUCLEOTIDE SEQUENCE</scope>
    <source>
        <strain evidence="3">SM1012Den-03</strain>
    </source>
</reference>
<dbReference type="EMBL" id="HBGZ01003920">
    <property type="protein sequence ID" value="CAD9577895.1"/>
    <property type="molecule type" value="Transcribed_RNA"/>
</dbReference>
<sequence length="1132" mass="122212">MVRRGRSAPLGGVANRDHHPQHQHLQRHAADAGRSSGNSNFSSGSHPPPIRRKSTGDFVREMPNDNNNNHRNSNSSNRNSRNQGSEQDAAPRHPQRRLSQDSAVTQVHRNTRRAETFVSNMRDYNNMASAPPSEAGGRLRGSGTAAGGNAARIIAERKRKTTGSIDNRSQRRDPLAPGDLAFAPKRRATGGDPHRDSIRRVNTAAGELEKKGNHNFEPQRLQQTGTGSMRRNSTGVDLRQVDEHKAFGNSNVSEIYDEFNDTSFHRGNPNRRRTGGTDSNRSSNEHTYPSGVGGRRRTTRSDGGSRRASRSSSAGRDSYGNGNNPQSASDVDPTGADIQEELHQLRMNHHRQQQQQSPHRQQGQRRSSMTNSERSYDLDEGGMAVISAPMGGRLSDNPNSEMGGFLREAAYEANKSEHSWYMGKDASRSSRYSSIQTTRHSTDGPMAASRHSTAPSVAVSAVPSTQTNDQRMFNDLLQGFNPRGRRRSSGDDLLIGFTPRRKGRKLKWYERHSLSKRTIIIAVVLLFLAIAMLGVVLLLSERGIGFGSGNDSVEKNLTGPGGDVTYVKPPPSDIDGRCSSSNLPGSLPACLEACYPAACCYSNDSGTKCLEASDAESIKACNLYRPYCDIFHDTWDGATDGVLRTPRADLVPICRQVNGMGGEQKLRARNLLSRNLLVGTAEVVCEQYCEAAKCCAVATDYTYSAGLQLSASGVYTDATTKEYVVTNCQDSLAYQKNKDLCAEYDKFCMWDGGGETTVKKDVWTSRPTMDPASTMVPSTSPSIIPSASPSTSLRPSPLSSKPSYAPSINVFTISWITPITKRPVPSPSMTPSNSFSPSQKFKPSSQPSLSSMPTISRANITSVEAACAGADNIALMANGNETARTKCLDACLNGLCCYTEQLGYSSFIESCYVGNEAVCEEYSACLWLQQSGELTLDSTNETTPTNAMSAELPQDSKTETAPNDAILNSSFNSNETMIMNANISSTNSSLVVDETTAMNNNITSLNTNIVIDGTPAPSSNPSSVSIETATGTQYISGGVNITEVTMSANVDTPNSSTPNNTTPSTAMNVLTIPPPPSDLAALCALGQGRFCTEVCKDVSCCFEEAPELNCVSDNVEICQGYAPCSVLYPQGS</sequence>
<dbReference type="AlphaFoldDB" id="A0A7S2KID6"/>
<feature type="compositionally biased region" description="Polar residues" evidence="1">
    <location>
        <begin position="937"/>
        <end position="948"/>
    </location>
</feature>
<protein>
    <submittedName>
        <fullName evidence="3">Uncharacterized protein</fullName>
    </submittedName>
</protein>
<accession>A0A7S2KID6</accession>
<evidence type="ECO:0000313" key="3">
    <source>
        <dbReference type="EMBL" id="CAD9577895.1"/>
    </source>
</evidence>